<dbReference type="EC" id="5.6.2.4" evidence="7"/>
<dbReference type="NCBIfam" id="NF041464">
    <property type="entry name" value="HelD_BACSU"/>
    <property type="match status" value="1"/>
</dbReference>
<dbReference type="PANTHER" id="PTHR11070">
    <property type="entry name" value="UVRD / RECB / PCRA DNA HELICASE FAMILY MEMBER"/>
    <property type="match status" value="1"/>
</dbReference>
<accession>A0A3Q9HPN5</accession>
<evidence type="ECO:0000256" key="9">
    <source>
        <dbReference type="PROSITE-ProRule" id="PRU00560"/>
    </source>
</evidence>
<dbReference type="OrthoDB" id="9787585at2"/>
<proteinExistence type="predicted"/>
<dbReference type="GO" id="GO:0003677">
    <property type="term" value="F:DNA binding"/>
    <property type="evidence" value="ECO:0007669"/>
    <property type="project" value="InterPro"/>
</dbReference>
<dbReference type="InterPro" id="IPR027417">
    <property type="entry name" value="P-loop_NTPase"/>
</dbReference>
<evidence type="ECO:0000256" key="7">
    <source>
        <dbReference type="ARBA" id="ARBA00034808"/>
    </source>
</evidence>
<organism evidence="12 13">
    <name type="scientific">Anoxybacter fermentans</name>
    <dbReference type="NCBI Taxonomy" id="1323375"/>
    <lineage>
        <taxon>Bacteria</taxon>
        <taxon>Bacillati</taxon>
        <taxon>Bacillota</taxon>
        <taxon>Clostridia</taxon>
        <taxon>Halanaerobiales</taxon>
        <taxon>Anoxybacter</taxon>
    </lineage>
</organism>
<gene>
    <name evidence="12" type="ORF">BBF96_04190</name>
</gene>
<dbReference type="GO" id="GO:0043138">
    <property type="term" value="F:3'-5' DNA helicase activity"/>
    <property type="evidence" value="ECO:0007669"/>
    <property type="project" value="UniProtKB-EC"/>
</dbReference>
<evidence type="ECO:0000256" key="6">
    <source>
        <dbReference type="ARBA" id="ARBA00034617"/>
    </source>
</evidence>
<dbReference type="Pfam" id="PF13538">
    <property type="entry name" value="UvrD_C_2"/>
    <property type="match status" value="1"/>
</dbReference>
<dbReference type="InterPro" id="IPR027785">
    <property type="entry name" value="UvrD-like_helicase_C"/>
</dbReference>
<dbReference type="Pfam" id="PF00580">
    <property type="entry name" value="UvrD-helicase"/>
    <property type="match status" value="1"/>
</dbReference>
<dbReference type="GO" id="GO:0005829">
    <property type="term" value="C:cytosol"/>
    <property type="evidence" value="ECO:0007669"/>
    <property type="project" value="TreeGrafter"/>
</dbReference>
<evidence type="ECO:0000259" key="11">
    <source>
        <dbReference type="PROSITE" id="PS51198"/>
    </source>
</evidence>
<feature type="domain" description="UvrD-like helicase ATP-binding" evidence="11">
    <location>
        <begin position="204"/>
        <end position="604"/>
    </location>
</feature>
<dbReference type="PANTHER" id="PTHR11070:SF17">
    <property type="entry name" value="DNA HELICASE IV"/>
    <property type="match status" value="1"/>
</dbReference>
<dbReference type="GO" id="GO:0016887">
    <property type="term" value="F:ATP hydrolysis activity"/>
    <property type="evidence" value="ECO:0007669"/>
    <property type="project" value="RHEA"/>
</dbReference>
<evidence type="ECO:0000256" key="8">
    <source>
        <dbReference type="ARBA" id="ARBA00048988"/>
    </source>
</evidence>
<feature type="coiled-coil region" evidence="10">
    <location>
        <begin position="428"/>
        <end position="455"/>
    </location>
</feature>
<evidence type="ECO:0000256" key="3">
    <source>
        <dbReference type="ARBA" id="ARBA00022806"/>
    </source>
</evidence>
<evidence type="ECO:0000256" key="4">
    <source>
        <dbReference type="ARBA" id="ARBA00022840"/>
    </source>
</evidence>
<reference evidence="12 13" key="1">
    <citation type="submission" date="2016-07" db="EMBL/GenBank/DDBJ databases">
        <title>Genome and transcriptome analysis of iron-reducing fermentative bacteria Anoxybacter fermentans.</title>
        <authorList>
            <person name="Zeng X."/>
            <person name="Shao Z."/>
        </authorList>
    </citation>
    <scope>NUCLEOTIDE SEQUENCE [LARGE SCALE GENOMIC DNA]</scope>
    <source>
        <strain evidence="12 13">DY22613</strain>
    </source>
</reference>
<sequence length="778" mass="91029">MLKEHPAYQEELDRLEMTKKEVEKAIELFSTRRDQLKGEIVENLKEFRRKPDENSQTYINILTGIQFVKFYNEKLNGLERSRKKPYFARIDFTPQNGNKTQVCYIGKTGLTREEDNYPVIIDWRAPIANLYYEGRLGKASYKVPDKTAKKEYIIEGNLTLKRQFNIEDGELKEIFDIDITTNDPLLQKSLGAHADNRLKDIAATIQAEQNRIIRANLKQPLIVQGVAGSGKTTVALHRIAYLIYTYEKVFDPETFMIIAPNRLFLNYISEVLPELGVERVKQTTFIDFMLELLDSKIKLANPNQKLTFFVNNQDNNKAKLLKLASKFKSSLTFKKVIDKYLNDIEENFIPKKDLKIEGETIITSSEIKSIFLSEYKYYPIYTRISKLKKRLNRLVKKKVNELIENEQAKTDREVDKYYLSNSSSEKERQRILKIIEERDRKIKDLEKRSKTLVKEYLTTLPQLNLLDYYKNLITDPEKLNIYTGGHIHDKILKFIAQHSAQIFDSGQIELEDLAPLVYLKYHLYGIGKRPKLSHVVIDEAQDLSLFQLYLLRKISRTDSFTIMGDLAQGIHSYRAINNWEDVIQRIFPKCNVNYTTLEKSYRTTIEIMNLANQLIKHYPNKKITQAKPIIRHGELPYLLKNRTPEEIVQFILEEIRKLKDKEFKTIAIIGKTIDECKKIYNYFPEKAKVELITEDMNEYEGGIMILPSYLAKGLEFDAVFIVTFEEEYQKEELDIKLLYIAMTRALHRLYLCSKGEISPLLKNIDKKLYQSLNLPNNS</sequence>
<dbReference type="GO" id="GO:0005524">
    <property type="term" value="F:ATP binding"/>
    <property type="evidence" value="ECO:0007669"/>
    <property type="project" value="UniProtKB-UniRule"/>
</dbReference>
<dbReference type="PROSITE" id="PS51198">
    <property type="entry name" value="UVRD_HELICASE_ATP_BIND"/>
    <property type="match status" value="1"/>
</dbReference>
<dbReference type="Pfam" id="PF13361">
    <property type="entry name" value="UvrD_C"/>
    <property type="match status" value="1"/>
</dbReference>
<evidence type="ECO:0000256" key="5">
    <source>
        <dbReference type="ARBA" id="ARBA00023235"/>
    </source>
</evidence>
<keyword evidence="10" id="KW-0175">Coiled coil</keyword>
<dbReference type="InterPro" id="IPR014016">
    <property type="entry name" value="UvrD-like_ATP-bd"/>
</dbReference>
<feature type="binding site" evidence="9">
    <location>
        <begin position="225"/>
        <end position="232"/>
    </location>
    <ligand>
        <name>ATP</name>
        <dbReference type="ChEBI" id="CHEBI:30616"/>
    </ligand>
</feature>
<evidence type="ECO:0000256" key="2">
    <source>
        <dbReference type="ARBA" id="ARBA00022801"/>
    </source>
</evidence>
<dbReference type="InterPro" id="IPR014017">
    <property type="entry name" value="DNA_helicase_UvrD-like_C"/>
</dbReference>
<dbReference type="Gene3D" id="3.40.50.300">
    <property type="entry name" value="P-loop containing nucleotide triphosphate hydrolases"/>
    <property type="match status" value="3"/>
</dbReference>
<evidence type="ECO:0000256" key="10">
    <source>
        <dbReference type="SAM" id="Coils"/>
    </source>
</evidence>
<evidence type="ECO:0000313" key="13">
    <source>
        <dbReference type="Proteomes" id="UP000267250"/>
    </source>
</evidence>
<evidence type="ECO:0000256" key="1">
    <source>
        <dbReference type="ARBA" id="ARBA00022741"/>
    </source>
</evidence>
<dbReference type="EMBL" id="CP016379">
    <property type="protein sequence ID" value="AZR72657.1"/>
    <property type="molecule type" value="Genomic_DNA"/>
</dbReference>
<dbReference type="AlphaFoldDB" id="A0A3Q9HPN5"/>
<keyword evidence="5" id="KW-0413">Isomerase</keyword>
<keyword evidence="1 9" id="KW-0547">Nucleotide-binding</keyword>
<dbReference type="Proteomes" id="UP000267250">
    <property type="component" value="Chromosome"/>
</dbReference>
<keyword evidence="4 9" id="KW-0067">ATP-binding</keyword>
<keyword evidence="2 9" id="KW-0378">Hydrolase</keyword>
<name>A0A3Q9HPN5_9FIRM</name>
<keyword evidence="3 9" id="KW-0347">Helicase</keyword>
<dbReference type="InterPro" id="IPR000212">
    <property type="entry name" value="DNA_helicase_UvrD/REP"/>
</dbReference>
<comment type="catalytic activity">
    <reaction evidence="8">
        <text>ATP + H2O = ADP + phosphate + H(+)</text>
        <dbReference type="Rhea" id="RHEA:13065"/>
        <dbReference type="ChEBI" id="CHEBI:15377"/>
        <dbReference type="ChEBI" id="CHEBI:15378"/>
        <dbReference type="ChEBI" id="CHEBI:30616"/>
        <dbReference type="ChEBI" id="CHEBI:43474"/>
        <dbReference type="ChEBI" id="CHEBI:456216"/>
        <dbReference type="EC" id="5.6.2.4"/>
    </reaction>
</comment>
<keyword evidence="13" id="KW-1185">Reference proteome</keyword>
<dbReference type="SUPFAM" id="SSF52540">
    <property type="entry name" value="P-loop containing nucleoside triphosphate hydrolases"/>
    <property type="match status" value="1"/>
</dbReference>
<dbReference type="InterPro" id="IPR048228">
    <property type="entry name" value="HelD_bacillota"/>
</dbReference>
<protein>
    <recommendedName>
        <fullName evidence="7">DNA 3'-5' helicase</fullName>
        <ecNumber evidence="7">5.6.2.4</ecNumber>
    </recommendedName>
</protein>
<evidence type="ECO:0000313" key="12">
    <source>
        <dbReference type="EMBL" id="AZR72657.1"/>
    </source>
</evidence>
<dbReference type="RefSeq" id="WP_127015987.1">
    <property type="nucleotide sequence ID" value="NZ_CP016379.1"/>
</dbReference>
<dbReference type="KEGG" id="aft:BBF96_04190"/>
<comment type="catalytic activity">
    <reaction evidence="6">
        <text>Couples ATP hydrolysis with the unwinding of duplex DNA by translocating in the 3'-5' direction.</text>
        <dbReference type="EC" id="5.6.2.4"/>
    </reaction>
</comment>
<feature type="coiled-coil region" evidence="10">
    <location>
        <begin position="5"/>
        <end position="39"/>
    </location>
</feature>
<dbReference type="GO" id="GO:0000725">
    <property type="term" value="P:recombinational repair"/>
    <property type="evidence" value="ECO:0007669"/>
    <property type="project" value="TreeGrafter"/>
</dbReference>